<keyword evidence="10" id="KW-1185">Reference proteome</keyword>
<comment type="cofactor">
    <cofactor evidence="6">
        <name>Zn(2+)</name>
        <dbReference type="ChEBI" id="CHEBI:29105"/>
    </cofactor>
    <text evidence="6">Binds 1 zinc ion per subunit.</text>
</comment>
<dbReference type="InterPro" id="IPR011990">
    <property type="entry name" value="TPR-like_helical_dom_sf"/>
</dbReference>
<keyword evidence="1 6" id="KW-0645">Protease</keyword>
<dbReference type="PROSITE" id="PS51257">
    <property type="entry name" value="PROKAR_LIPOPROTEIN"/>
    <property type="match status" value="1"/>
</dbReference>
<dbReference type="Gene3D" id="3.30.2010.10">
    <property type="entry name" value="Metalloproteases ('zincins'), catalytic domain"/>
    <property type="match status" value="1"/>
</dbReference>
<gene>
    <name evidence="9" type="ORF">RBH19_03120</name>
</gene>
<evidence type="ECO:0000256" key="2">
    <source>
        <dbReference type="ARBA" id="ARBA00022723"/>
    </source>
</evidence>
<protein>
    <submittedName>
        <fullName evidence="9">M48 family metalloprotease</fullName>
        <ecNumber evidence="9">3.4.24.-</ecNumber>
    </submittedName>
</protein>
<keyword evidence="5 6" id="KW-0482">Metalloprotease</keyword>
<dbReference type="GO" id="GO:0008237">
    <property type="term" value="F:metallopeptidase activity"/>
    <property type="evidence" value="ECO:0007669"/>
    <property type="project" value="UniProtKB-KW"/>
</dbReference>
<evidence type="ECO:0000259" key="8">
    <source>
        <dbReference type="Pfam" id="PF01435"/>
    </source>
</evidence>
<dbReference type="EC" id="3.4.24.-" evidence="9"/>
<keyword evidence="7" id="KW-0732">Signal</keyword>
<dbReference type="Pfam" id="PF01435">
    <property type="entry name" value="Peptidase_M48"/>
    <property type="match status" value="1"/>
</dbReference>
<dbReference type="Proteomes" id="UP001239019">
    <property type="component" value="Unassembled WGS sequence"/>
</dbReference>
<reference evidence="9 10" key="1">
    <citation type="submission" date="2023-08" db="EMBL/GenBank/DDBJ databases">
        <title>Whole-genome sequencing of halo(alkali)philic microorganisms from hypersaline lakes.</title>
        <authorList>
            <person name="Sorokin D.Y."/>
            <person name="Abbas B."/>
            <person name="Merkel A.Y."/>
        </authorList>
    </citation>
    <scope>NUCLEOTIDE SEQUENCE [LARGE SCALE GENOMIC DNA]</scope>
    <source>
        <strain evidence="9 10">AB-CW4</strain>
    </source>
</reference>
<dbReference type="InterPro" id="IPR051156">
    <property type="entry name" value="Mito/Outer_Membr_Metalloprot"/>
</dbReference>
<feature type="chain" id="PRO_5046470914" evidence="7">
    <location>
        <begin position="22"/>
        <end position="424"/>
    </location>
</feature>
<dbReference type="Gene3D" id="1.25.40.10">
    <property type="entry name" value="Tetratricopeptide repeat domain"/>
    <property type="match status" value="1"/>
</dbReference>
<dbReference type="InterPro" id="IPR001915">
    <property type="entry name" value="Peptidase_M48"/>
</dbReference>
<accession>A0ABU0W4I4</accession>
<keyword evidence="4 6" id="KW-0862">Zinc</keyword>
<keyword evidence="2" id="KW-0479">Metal-binding</keyword>
<dbReference type="Pfam" id="PF13432">
    <property type="entry name" value="TPR_16"/>
    <property type="match status" value="1"/>
</dbReference>
<evidence type="ECO:0000256" key="6">
    <source>
        <dbReference type="RuleBase" id="RU003983"/>
    </source>
</evidence>
<dbReference type="PANTHER" id="PTHR22726">
    <property type="entry name" value="METALLOENDOPEPTIDASE OMA1"/>
    <property type="match status" value="1"/>
</dbReference>
<keyword evidence="3 6" id="KW-0378">Hydrolase</keyword>
<dbReference type="RefSeq" id="WP_306727362.1">
    <property type="nucleotide sequence ID" value="NZ_JAVDDT010000002.1"/>
</dbReference>
<dbReference type="SMART" id="SM00028">
    <property type="entry name" value="TPR"/>
    <property type="match status" value="2"/>
</dbReference>
<evidence type="ECO:0000256" key="7">
    <source>
        <dbReference type="SAM" id="SignalP"/>
    </source>
</evidence>
<comment type="caution">
    <text evidence="9">The sequence shown here is derived from an EMBL/GenBank/DDBJ whole genome shotgun (WGS) entry which is preliminary data.</text>
</comment>
<organism evidence="9 10">
    <name type="scientific">Natronospira bacteriovora</name>
    <dbReference type="NCBI Taxonomy" id="3069753"/>
    <lineage>
        <taxon>Bacteria</taxon>
        <taxon>Pseudomonadati</taxon>
        <taxon>Pseudomonadota</taxon>
        <taxon>Gammaproteobacteria</taxon>
        <taxon>Natronospirales</taxon>
        <taxon>Natronospiraceae</taxon>
        <taxon>Natronospira</taxon>
    </lineage>
</organism>
<feature type="domain" description="Peptidase M48" evidence="8">
    <location>
        <begin position="66"/>
        <end position="245"/>
    </location>
</feature>
<dbReference type="EMBL" id="JAVDDT010000002">
    <property type="protein sequence ID" value="MDQ2068864.1"/>
    <property type="molecule type" value="Genomic_DNA"/>
</dbReference>
<evidence type="ECO:0000256" key="4">
    <source>
        <dbReference type="ARBA" id="ARBA00022833"/>
    </source>
</evidence>
<evidence type="ECO:0000313" key="9">
    <source>
        <dbReference type="EMBL" id="MDQ2068864.1"/>
    </source>
</evidence>
<name>A0ABU0W4I4_9GAMM</name>
<comment type="similarity">
    <text evidence="6">Belongs to the peptidase M48 family.</text>
</comment>
<dbReference type="InterPro" id="IPR019734">
    <property type="entry name" value="TPR_rpt"/>
</dbReference>
<evidence type="ECO:0000256" key="1">
    <source>
        <dbReference type="ARBA" id="ARBA00022670"/>
    </source>
</evidence>
<dbReference type="PANTHER" id="PTHR22726:SF1">
    <property type="entry name" value="METALLOENDOPEPTIDASE OMA1, MITOCHONDRIAL"/>
    <property type="match status" value="1"/>
</dbReference>
<evidence type="ECO:0000256" key="3">
    <source>
        <dbReference type="ARBA" id="ARBA00022801"/>
    </source>
</evidence>
<proteinExistence type="inferred from homology"/>
<evidence type="ECO:0000256" key="5">
    <source>
        <dbReference type="ARBA" id="ARBA00023049"/>
    </source>
</evidence>
<dbReference type="SUPFAM" id="SSF48452">
    <property type="entry name" value="TPR-like"/>
    <property type="match status" value="1"/>
</dbReference>
<evidence type="ECO:0000313" key="10">
    <source>
        <dbReference type="Proteomes" id="UP001239019"/>
    </source>
</evidence>
<feature type="signal peptide" evidence="7">
    <location>
        <begin position="1"/>
        <end position="21"/>
    </location>
</feature>
<sequence>MRRLCTPALLLLTSWLLTACAVNPVTGERELRLISESEEIRLGEQNYAPLKQMQGGEYQVDPELLRYVNRVGQRVARESDRPRLPYEFTVINSDVPNAWALPGGKIAINRGLLTEFESEAELAAVLGHEIVHSAARHSAQQIERQLLLQTGVIAIAAASSDSRYAGAIVGSAMIGAGLIGQRFSRSAELEADEFGTLYMHRAGYHPDGAVQLMERFVQLSEGRNPNWLEGLFASHPPSRERVQANQRTAARLGREGEWGRERFEQALATLREHKPAYDKAGEARSRLREGDTGQALRLAREARDAVPREARFHALVGDIHHQRGETDTALEHYQEARRREDGYFHHHLMIGLLEAERERDSQARAALNRSLELLPTATAHLQLGHIERRAGQRAAAIEHYRVAAQSESDAGGQAREALREMGVE</sequence>